<dbReference type="AlphaFoldDB" id="Q119G6"/>
<accession>Q119G6</accession>
<dbReference type="KEGG" id="ter:Tery_0390"/>
<dbReference type="eggNOG" id="COG2017">
    <property type="taxonomic scope" value="Bacteria"/>
</dbReference>
<sequence>MRGNILKMGFYQTNFYQKTMPFSTGIHRYFAVNDKSKLEFYLPSNKYNFKEKKTVNTFFLRV</sequence>
<reference evidence="1" key="1">
    <citation type="submission" date="2006-06" db="EMBL/GenBank/DDBJ databases">
        <title>Complete sequence of Trichodesmium erythraeum IMS101.</title>
        <authorList>
            <consortium name="US DOE Joint Genome Institute"/>
            <person name="Copeland A."/>
            <person name="Lucas S."/>
            <person name="Lapidus A."/>
            <person name="Barry K."/>
            <person name="Detter J.C."/>
            <person name="Glavina del Rio T."/>
            <person name="Hammon N."/>
            <person name="Israni S."/>
            <person name="Dalin E."/>
            <person name="Tice H."/>
            <person name="Pitluck S."/>
            <person name="Kiss H."/>
            <person name="Munk A.C."/>
            <person name="Brettin T."/>
            <person name="Bruce D."/>
            <person name="Han C."/>
            <person name="Tapia R."/>
            <person name="Gilna P."/>
            <person name="Schmutz J."/>
            <person name="Larimer F."/>
            <person name="Land M."/>
            <person name="Hauser L."/>
            <person name="Kyrpides N."/>
            <person name="Kim E."/>
            <person name="Richardson P."/>
        </authorList>
    </citation>
    <scope>NUCLEOTIDE SEQUENCE [LARGE SCALE GENOMIC DNA]</scope>
    <source>
        <strain evidence="1">IMS101</strain>
    </source>
</reference>
<evidence type="ECO:0000313" key="1">
    <source>
        <dbReference type="EMBL" id="ABG49858.1"/>
    </source>
</evidence>
<dbReference type="SUPFAM" id="SSF74650">
    <property type="entry name" value="Galactose mutarotase-like"/>
    <property type="match status" value="1"/>
</dbReference>
<name>Q119G6_TRIEI</name>
<protein>
    <submittedName>
        <fullName evidence="1">Uncharacterized protein</fullName>
    </submittedName>
</protein>
<dbReference type="GO" id="GO:0005975">
    <property type="term" value="P:carbohydrate metabolic process"/>
    <property type="evidence" value="ECO:0007669"/>
    <property type="project" value="InterPro"/>
</dbReference>
<proteinExistence type="predicted"/>
<dbReference type="InterPro" id="IPR011013">
    <property type="entry name" value="Gal_mutarotase_sf_dom"/>
</dbReference>
<gene>
    <name evidence="1" type="ordered locus">Tery_0390</name>
</gene>
<dbReference type="HOGENOM" id="CLU_2903011_0_0_3"/>
<organism evidence="1">
    <name type="scientific">Trichodesmium erythraeum (strain IMS101)</name>
    <dbReference type="NCBI Taxonomy" id="203124"/>
    <lineage>
        <taxon>Bacteria</taxon>
        <taxon>Bacillati</taxon>
        <taxon>Cyanobacteriota</taxon>
        <taxon>Cyanophyceae</taxon>
        <taxon>Oscillatoriophycideae</taxon>
        <taxon>Oscillatoriales</taxon>
        <taxon>Microcoleaceae</taxon>
        <taxon>Trichodesmium</taxon>
    </lineage>
</organism>
<dbReference type="GO" id="GO:0030246">
    <property type="term" value="F:carbohydrate binding"/>
    <property type="evidence" value="ECO:0007669"/>
    <property type="project" value="InterPro"/>
</dbReference>
<dbReference type="EMBL" id="CP000393">
    <property type="protein sequence ID" value="ABG49858.1"/>
    <property type="molecule type" value="Genomic_DNA"/>
</dbReference>
<dbReference type="GO" id="GO:0003824">
    <property type="term" value="F:catalytic activity"/>
    <property type="evidence" value="ECO:0007669"/>
    <property type="project" value="InterPro"/>
</dbReference>